<name>A0AAN5CM22_9BILA</name>
<evidence type="ECO:0000256" key="1">
    <source>
        <dbReference type="ARBA" id="ARBA00004606"/>
    </source>
</evidence>
<dbReference type="PANTHER" id="PTHR46671">
    <property type="entry name" value="PROTEIN CBG11221"/>
    <property type="match status" value="1"/>
</dbReference>
<evidence type="ECO:0000256" key="2">
    <source>
        <dbReference type="ARBA" id="ARBA00022676"/>
    </source>
</evidence>
<accession>A0AAN5CM22</accession>
<gene>
    <name evidence="6" type="ORF">PMAYCL1PPCAC_17135</name>
</gene>
<keyword evidence="4" id="KW-0472">Membrane</keyword>
<reference evidence="7" key="1">
    <citation type="submission" date="2022-10" db="EMBL/GenBank/DDBJ databases">
        <title>Genome assembly of Pristionchus species.</title>
        <authorList>
            <person name="Yoshida K."/>
            <person name="Sommer R.J."/>
        </authorList>
    </citation>
    <scope>NUCLEOTIDE SEQUENCE [LARGE SCALE GENOMIC DNA]</scope>
    <source>
        <strain evidence="7">RS5460</strain>
    </source>
</reference>
<dbReference type="PANTHER" id="PTHR46671:SF7">
    <property type="entry name" value="CORE-2_I-BRANCHING ENZYME"/>
    <property type="match status" value="1"/>
</dbReference>
<dbReference type="InterPro" id="IPR003406">
    <property type="entry name" value="Glyco_trans_14"/>
</dbReference>
<dbReference type="GO" id="GO:0016020">
    <property type="term" value="C:membrane"/>
    <property type="evidence" value="ECO:0007669"/>
    <property type="project" value="UniProtKB-SubCell"/>
</dbReference>
<keyword evidence="5" id="KW-0325">Glycoprotein</keyword>
<sequence length="97" mass="11235">SSPQKVEHRECQKQALFSRVSSRQNPAYGFPIAFAKVVHRDYEFLEEQLSVNYAEQHTFCFALDKKAPLSFRRRIMALSVCLPNVFRMSTTLILPVN</sequence>
<evidence type="ECO:0000256" key="5">
    <source>
        <dbReference type="ARBA" id="ARBA00023180"/>
    </source>
</evidence>
<comment type="subcellular location">
    <subcellularLocation>
        <location evidence="1">Membrane</location>
        <topology evidence="1">Single-pass type II membrane protein</topology>
    </subcellularLocation>
</comment>
<dbReference type="Pfam" id="PF02485">
    <property type="entry name" value="Branch"/>
    <property type="match status" value="1"/>
</dbReference>
<keyword evidence="3" id="KW-0808">Transferase</keyword>
<proteinExistence type="predicted"/>
<feature type="non-terminal residue" evidence="6">
    <location>
        <position position="1"/>
    </location>
</feature>
<evidence type="ECO:0000256" key="3">
    <source>
        <dbReference type="ARBA" id="ARBA00022679"/>
    </source>
</evidence>
<evidence type="ECO:0000313" key="6">
    <source>
        <dbReference type="EMBL" id="GMR46940.1"/>
    </source>
</evidence>
<keyword evidence="2" id="KW-0328">Glycosyltransferase</keyword>
<comment type="caution">
    <text evidence="6">The sequence shown here is derived from an EMBL/GenBank/DDBJ whole genome shotgun (WGS) entry which is preliminary data.</text>
</comment>
<dbReference type="EMBL" id="BTRK01000004">
    <property type="protein sequence ID" value="GMR46940.1"/>
    <property type="molecule type" value="Genomic_DNA"/>
</dbReference>
<keyword evidence="7" id="KW-1185">Reference proteome</keyword>
<evidence type="ECO:0000313" key="7">
    <source>
        <dbReference type="Proteomes" id="UP001328107"/>
    </source>
</evidence>
<dbReference type="GO" id="GO:0016757">
    <property type="term" value="F:glycosyltransferase activity"/>
    <property type="evidence" value="ECO:0007669"/>
    <property type="project" value="UniProtKB-KW"/>
</dbReference>
<dbReference type="AlphaFoldDB" id="A0AAN5CM22"/>
<protein>
    <submittedName>
        <fullName evidence="6">Uncharacterized protein</fullName>
    </submittedName>
</protein>
<dbReference type="Proteomes" id="UP001328107">
    <property type="component" value="Unassembled WGS sequence"/>
</dbReference>
<organism evidence="6 7">
    <name type="scientific">Pristionchus mayeri</name>
    <dbReference type="NCBI Taxonomy" id="1317129"/>
    <lineage>
        <taxon>Eukaryota</taxon>
        <taxon>Metazoa</taxon>
        <taxon>Ecdysozoa</taxon>
        <taxon>Nematoda</taxon>
        <taxon>Chromadorea</taxon>
        <taxon>Rhabditida</taxon>
        <taxon>Rhabditina</taxon>
        <taxon>Diplogasteromorpha</taxon>
        <taxon>Diplogasteroidea</taxon>
        <taxon>Neodiplogasteridae</taxon>
        <taxon>Pristionchus</taxon>
    </lineage>
</organism>
<evidence type="ECO:0000256" key="4">
    <source>
        <dbReference type="ARBA" id="ARBA00023136"/>
    </source>
</evidence>